<reference evidence="13 14" key="1">
    <citation type="journal article" date="2018" name="Environ. Microbiol.">
        <title>Isolation and genomic characterization of Novimethylophilus kurashikiensis gen. nov. sp. nov., a new lanthanide-dependent methylotrophic species of Methylophilaceae.</title>
        <authorList>
            <person name="Lv H."/>
            <person name="Sahin N."/>
            <person name="Tani A."/>
        </authorList>
    </citation>
    <scope>NUCLEOTIDE SEQUENCE [LARGE SCALE GENOMIC DNA]</scope>
    <source>
        <strain evidence="13 14">La2-4</strain>
    </source>
</reference>
<evidence type="ECO:0000256" key="7">
    <source>
        <dbReference type="ARBA" id="ARBA00022989"/>
    </source>
</evidence>
<dbReference type="SUPFAM" id="SSF54523">
    <property type="entry name" value="Pili subunits"/>
    <property type="match status" value="1"/>
</dbReference>
<evidence type="ECO:0000313" key="14">
    <source>
        <dbReference type="Proteomes" id="UP000245081"/>
    </source>
</evidence>
<name>A0A2R5F3Z8_9PROT</name>
<comment type="similarity">
    <text evidence="9">Belongs to the GSP H family.</text>
</comment>
<dbReference type="AlphaFoldDB" id="A0A2R5F3Z8"/>
<evidence type="ECO:0000256" key="8">
    <source>
        <dbReference type="ARBA" id="ARBA00023136"/>
    </source>
</evidence>
<sequence>MRGTYSCHGFTLVELMITLTIAGIMLSLAAPSFQTFIRNTQVRSAADDLVSIFNYSRSEAVKRGWPVTVCKSANVETAAPTCSTSAGWKDGWLAFVDADQNGTFNGGDTRLKIGRPTTDGIAISGGTSFADYLTYLPTGTSVGSSGNNSGALDLCLAGLKRTISVNTTGRVRIDTGHC</sequence>
<evidence type="ECO:0000256" key="1">
    <source>
        <dbReference type="ARBA" id="ARBA00004377"/>
    </source>
</evidence>
<dbReference type="EMBL" id="BDOQ01000001">
    <property type="protein sequence ID" value="GBG12508.1"/>
    <property type="molecule type" value="Genomic_DNA"/>
</dbReference>
<evidence type="ECO:0000256" key="3">
    <source>
        <dbReference type="ARBA" id="ARBA00022475"/>
    </source>
</evidence>
<evidence type="ECO:0000259" key="12">
    <source>
        <dbReference type="Pfam" id="PF12019"/>
    </source>
</evidence>
<dbReference type="Pfam" id="PF12019">
    <property type="entry name" value="GspH"/>
    <property type="match status" value="1"/>
</dbReference>
<dbReference type="Gene3D" id="3.55.40.10">
    <property type="entry name" value="minor pseudopilin epsh domain"/>
    <property type="match status" value="1"/>
</dbReference>
<comment type="caution">
    <text evidence="13">The sequence shown here is derived from an EMBL/GenBank/DDBJ whole genome shotgun (WGS) entry which is preliminary data.</text>
</comment>
<dbReference type="RefSeq" id="WP_181376122.1">
    <property type="nucleotide sequence ID" value="NZ_BDOQ01000001.1"/>
</dbReference>
<protein>
    <recommendedName>
        <fullName evidence="2">Type II secretion system protein H</fullName>
    </recommendedName>
    <alternativeName>
        <fullName evidence="10">General secretion pathway protein H</fullName>
    </alternativeName>
</protein>
<evidence type="ECO:0000256" key="2">
    <source>
        <dbReference type="ARBA" id="ARBA00021549"/>
    </source>
</evidence>
<dbReference type="InterPro" id="IPR022346">
    <property type="entry name" value="T2SS_GspH"/>
</dbReference>
<keyword evidence="7 11" id="KW-1133">Transmembrane helix</keyword>
<comment type="subcellular location">
    <subcellularLocation>
        <location evidence="1">Cell inner membrane</location>
        <topology evidence="1">Single-pass membrane protein</topology>
    </subcellularLocation>
</comment>
<evidence type="ECO:0000256" key="10">
    <source>
        <dbReference type="ARBA" id="ARBA00030775"/>
    </source>
</evidence>
<dbReference type="GO" id="GO:0015628">
    <property type="term" value="P:protein secretion by the type II secretion system"/>
    <property type="evidence" value="ECO:0007669"/>
    <property type="project" value="InterPro"/>
</dbReference>
<dbReference type="NCBIfam" id="TIGR02532">
    <property type="entry name" value="IV_pilin_GFxxxE"/>
    <property type="match status" value="1"/>
</dbReference>
<keyword evidence="8 11" id="KW-0472">Membrane</keyword>
<keyword evidence="14" id="KW-1185">Reference proteome</keyword>
<evidence type="ECO:0000256" key="4">
    <source>
        <dbReference type="ARBA" id="ARBA00022481"/>
    </source>
</evidence>
<dbReference type="GO" id="GO:0015627">
    <property type="term" value="C:type II protein secretion system complex"/>
    <property type="evidence" value="ECO:0007669"/>
    <property type="project" value="InterPro"/>
</dbReference>
<accession>A0A2R5F3Z8</accession>
<keyword evidence="4" id="KW-0488">Methylation</keyword>
<dbReference type="InterPro" id="IPR045584">
    <property type="entry name" value="Pilin-like"/>
</dbReference>
<gene>
    <name evidence="13" type="primary">fimT</name>
    <name evidence="13" type="ORF">NMK_0039</name>
</gene>
<dbReference type="GO" id="GO:0005886">
    <property type="term" value="C:plasma membrane"/>
    <property type="evidence" value="ECO:0007669"/>
    <property type="project" value="UniProtKB-SubCell"/>
</dbReference>
<organism evidence="13 14">
    <name type="scientific">Novimethylophilus kurashikiensis</name>
    <dbReference type="NCBI Taxonomy" id="1825523"/>
    <lineage>
        <taxon>Bacteria</taxon>
        <taxon>Pseudomonadati</taxon>
        <taxon>Pseudomonadota</taxon>
        <taxon>Betaproteobacteria</taxon>
        <taxon>Nitrosomonadales</taxon>
        <taxon>Methylophilaceae</taxon>
        <taxon>Novimethylophilus</taxon>
    </lineage>
</organism>
<dbReference type="InterPro" id="IPR012902">
    <property type="entry name" value="N_methyl_site"/>
</dbReference>
<evidence type="ECO:0000256" key="11">
    <source>
        <dbReference type="SAM" id="Phobius"/>
    </source>
</evidence>
<keyword evidence="3" id="KW-1003">Cell membrane</keyword>
<evidence type="ECO:0000256" key="9">
    <source>
        <dbReference type="ARBA" id="ARBA00025772"/>
    </source>
</evidence>
<evidence type="ECO:0000256" key="6">
    <source>
        <dbReference type="ARBA" id="ARBA00022692"/>
    </source>
</evidence>
<dbReference type="Proteomes" id="UP000245081">
    <property type="component" value="Unassembled WGS sequence"/>
</dbReference>
<evidence type="ECO:0000313" key="13">
    <source>
        <dbReference type="EMBL" id="GBG12508.1"/>
    </source>
</evidence>
<keyword evidence="6 11" id="KW-0812">Transmembrane</keyword>
<feature type="transmembrane region" description="Helical" evidence="11">
    <location>
        <begin position="12"/>
        <end position="33"/>
    </location>
</feature>
<dbReference type="PROSITE" id="PS00409">
    <property type="entry name" value="PROKAR_NTER_METHYL"/>
    <property type="match status" value="1"/>
</dbReference>
<keyword evidence="5" id="KW-0997">Cell inner membrane</keyword>
<evidence type="ECO:0000256" key="5">
    <source>
        <dbReference type="ARBA" id="ARBA00022519"/>
    </source>
</evidence>
<feature type="domain" description="General secretion pathway GspH" evidence="12">
    <location>
        <begin position="45"/>
        <end position="169"/>
    </location>
</feature>
<proteinExistence type="inferred from homology"/>
<dbReference type="Pfam" id="PF07963">
    <property type="entry name" value="N_methyl"/>
    <property type="match status" value="1"/>
</dbReference>